<dbReference type="AlphaFoldDB" id="A0A9Q0S312"/>
<keyword evidence="3" id="KW-1185">Reference proteome</keyword>
<evidence type="ECO:0000313" key="2">
    <source>
        <dbReference type="EMBL" id="KAJ6641695.1"/>
    </source>
</evidence>
<comment type="caution">
    <text evidence="2">The sequence shown here is derived from an EMBL/GenBank/DDBJ whole genome shotgun (WGS) entry which is preliminary data.</text>
</comment>
<protein>
    <submittedName>
        <fullName evidence="2">Uncharacterized protein</fullName>
    </submittedName>
</protein>
<evidence type="ECO:0000313" key="3">
    <source>
        <dbReference type="Proteomes" id="UP001151699"/>
    </source>
</evidence>
<evidence type="ECO:0000256" key="1">
    <source>
        <dbReference type="SAM" id="Phobius"/>
    </source>
</evidence>
<name>A0A9Q0S312_9DIPT</name>
<keyword evidence="1" id="KW-1133">Transmembrane helix</keyword>
<proteinExistence type="predicted"/>
<reference evidence="2" key="1">
    <citation type="submission" date="2022-07" db="EMBL/GenBank/DDBJ databases">
        <authorList>
            <person name="Trinca V."/>
            <person name="Uliana J.V.C."/>
            <person name="Torres T.T."/>
            <person name="Ward R.J."/>
            <person name="Monesi N."/>
        </authorList>
    </citation>
    <scope>NUCLEOTIDE SEQUENCE</scope>
    <source>
        <strain evidence="2">HSMRA1968</strain>
        <tissue evidence="2">Whole embryos</tissue>
    </source>
</reference>
<organism evidence="2 3">
    <name type="scientific">Pseudolycoriella hygida</name>
    <dbReference type="NCBI Taxonomy" id="35572"/>
    <lineage>
        <taxon>Eukaryota</taxon>
        <taxon>Metazoa</taxon>
        <taxon>Ecdysozoa</taxon>
        <taxon>Arthropoda</taxon>
        <taxon>Hexapoda</taxon>
        <taxon>Insecta</taxon>
        <taxon>Pterygota</taxon>
        <taxon>Neoptera</taxon>
        <taxon>Endopterygota</taxon>
        <taxon>Diptera</taxon>
        <taxon>Nematocera</taxon>
        <taxon>Sciaroidea</taxon>
        <taxon>Sciaridae</taxon>
        <taxon>Pseudolycoriella</taxon>
    </lineage>
</organism>
<sequence length="146" mass="16712">MPVVEQIRFLKSSHYISLSLNNATNKTLKQIEHICVQIYYLFKRKRISSYFFIFNITIASEHLSTFFLCAKMDLFSKILLLFAIFLLAARTQAFSVPQVENKLKFVDCNGRDFDRVATKSAGDKKVEVIKGVVQVQSGKEIGTVKH</sequence>
<dbReference type="EMBL" id="WJQU01000002">
    <property type="protein sequence ID" value="KAJ6641695.1"/>
    <property type="molecule type" value="Genomic_DNA"/>
</dbReference>
<keyword evidence="1" id="KW-0472">Membrane</keyword>
<keyword evidence="1" id="KW-0812">Transmembrane</keyword>
<feature type="transmembrane region" description="Helical" evidence="1">
    <location>
        <begin position="74"/>
        <end position="94"/>
    </location>
</feature>
<feature type="transmembrane region" description="Helical" evidence="1">
    <location>
        <begin position="47"/>
        <end position="68"/>
    </location>
</feature>
<accession>A0A9Q0S312</accession>
<gene>
    <name evidence="2" type="ORF">Bhyg_06635</name>
</gene>
<dbReference type="Proteomes" id="UP001151699">
    <property type="component" value="Chromosome B"/>
</dbReference>